<name>E6Z0G4_BARSR</name>
<gene>
    <name evidence="2" type="ORF">B11C_40457</name>
</gene>
<keyword evidence="1" id="KW-1133">Transmembrane helix</keyword>
<evidence type="ECO:0000313" key="2">
    <source>
        <dbReference type="EMBL" id="CBI82602.1"/>
    </source>
</evidence>
<accession>E6Z0G4</accession>
<dbReference type="EMBL" id="FN645509">
    <property type="protein sequence ID" value="CBI82602.1"/>
    <property type="molecule type" value="Genomic_DNA"/>
</dbReference>
<keyword evidence="1" id="KW-0812">Transmembrane</keyword>
<proteinExistence type="predicted"/>
<dbReference type="AlphaFoldDB" id="E6Z0G4"/>
<organism evidence="2">
    <name type="scientific">Bartonella schoenbuchensis (strain DSM 13525 / NCTC 13165 / R1)</name>
    <dbReference type="NCBI Taxonomy" id="687861"/>
    <lineage>
        <taxon>Bacteria</taxon>
        <taxon>Pseudomonadati</taxon>
        <taxon>Pseudomonadota</taxon>
        <taxon>Alphaproteobacteria</taxon>
        <taxon>Hyphomicrobiales</taxon>
        <taxon>Bartonellaceae</taxon>
        <taxon>Bartonella</taxon>
    </lineage>
</organism>
<keyword evidence="1" id="KW-0472">Membrane</keyword>
<feature type="transmembrane region" description="Helical" evidence="1">
    <location>
        <begin position="24"/>
        <end position="43"/>
    </location>
</feature>
<evidence type="ECO:0000256" key="1">
    <source>
        <dbReference type="SAM" id="Phobius"/>
    </source>
</evidence>
<reference evidence="2" key="1">
    <citation type="journal article" date="2011" name="PLoS Genet.">
        <title>Parallel evolution of a type IV secretion system in radiating lineages of the host-restricted bacterial pathogen Bartonella.</title>
        <authorList>
            <person name="Engel P."/>
            <person name="Salzburger W."/>
            <person name="Liesch M."/>
            <person name="Chang C.C."/>
            <person name="Maruyama S."/>
            <person name="Lanz C."/>
            <person name="Calteau A."/>
            <person name="Lajus A."/>
            <person name="Medigue C."/>
            <person name="Schuster S.C."/>
            <person name="Dehio C."/>
        </authorList>
    </citation>
    <scope>NUCLEOTIDE SEQUENCE</scope>
    <source>
        <strain evidence="2">R1</strain>
    </source>
</reference>
<sequence>MTSNILNYVCSANDIHITEEEDGFYRYLFALCFLGFALKFYILKY</sequence>
<protein>
    <submittedName>
        <fullName evidence="2">Uncharacterized protein</fullName>
    </submittedName>
</protein>